<proteinExistence type="predicted"/>
<gene>
    <name evidence="3" type="ORF">HNR30_007330</name>
</gene>
<feature type="transmembrane region" description="Helical" evidence="2">
    <location>
        <begin position="169"/>
        <end position="194"/>
    </location>
</feature>
<dbReference type="InterPro" id="IPR018750">
    <property type="entry name" value="DUF2306_membrane"/>
</dbReference>
<keyword evidence="2" id="KW-0472">Membrane</keyword>
<organism evidence="3 4">
    <name type="scientific">Nonomuraea soli</name>
    <dbReference type="NCBI Taxonomy" id="1032476"/>
    <lineage>
        <taxon>Bacteria</taxon>
        <taxon>Bacillati</taxon>
        <taxon>Actinomycetota</taxon>
        <taxon>Actinomycetes</taxon>
        <taxon>Streptosporangiales</taxon>
        <taxon>Streptosporangiaceae</taxon>
        <taxon>Nonomuraea</taxon>
    </lineage>
</organism>
<feature type="region of interest" description="Disordered" evidence="1">
    <location>
        <begin position="1"/>
        <end position="23"/>
    </location>
</feature>
<keyword evidence="4" id="KW-1185">Reference proteome</keyword>
<protein>
    <recommendedName>
        <fullName evidence="5">DUF2306 domain-containing protein</fullName>
    </recommendedName>
</protein>
<evidence type="ECO:0000256" key="2">
    <source>
        <dbReference type="SAM" id="Phobius"/>
    </source>
</evidence>
<dbReference type="RefSeq" id="WP_181614694.1">
    <property type="nucleotide sequence ID" value="NZ_BAABAM010000007.1"/>
</dbReference>
<feature type="transmembrane region" description="Helical" evidence="2">
    <location>
        <begin position="135"/>
        <end position="157"/>
    </location>
</feature>
<sequence>MTTITPDPGTPDASVTAPRRPPAAPRWWRRPWVAPLFVVVAAFLAFSLPPYLSLDATRSRVPAPEWFPPHFVMLSLHVIFGSIAMVSCCLQIWPWFRNRHPAAHRRIGRVYVFAGVLPSGLMGLVIGIATPFGPVAMASDVLLALLWLGYTFVGFRLARHRRFAEHRRWMVRSFALCMSIITNRLWGVVTILSLSEVPRYAGNPAWLTEAAAGMNTWLGWVLPLLAAEWWLERDASRRRARRRAAI</sequence>
<dbReference type="AlphaFoldDB" id="A0A7W0CRD6"/>
<feature type="transmembrane region" description="Helical" evidence="2">
    <location>
        <begin position="108"/>
        <end position="129"/>
    </location>
</feature>
<evidence type="ECO:0008006" key="5">
    <source>
        <dbReference type="Google" id="ProtNLM"/>
    </source>
</evidence>
<reference evidence="3 4" key="1">
    <citation type="submission" date="2020-07" db="EMBL/GenBank/DDBJ databases">
        <title>Genomic Encyclopedia of Type Strains, Phase IV (KMG-IV): sequencing the most valuable type-strain genomes for metagenomic binning, comparative biology and taxonomic classification.</title>
        <authorList>
            <person name="Goeker M."/>
        </authorList>
    </citation>
    <scope>NUCLEOTIDE SEQUENCE [LARGE SCALE GENOMIC DNA]</scope>
    <source>
        <strain evidence="3 4">DSM 45533</strain>
    </source>
</reference>
<dbReference type="Pfam" id="PF10067">
    <property type="entry name" value="DUF2306"/>
    <property type="match status" value="1"/>
</dbReference>
<keyword evidence="2" id="KW-0812">Transmembrane</keyword>
<dbReference type="Proteomes" id="UP000530928">
    <property type="component" value="Unassembled WGS sequence"/>
</dbReference>
<feature type="transmembrane region" description="Helical" evidence="2">
    <location>
        <begin position="32"/>
        <end position="52"/>
    </location>
</feature>
<feature type="transmembrane region" description="Helical" evidence="2">
    <location>
        <begin position="72"/>
        <end position="96"/>
    </location>
</feature>
<name>A0A7W0CRD6_9ACTN</name>
<accession>A0A7W0CRD6</accession>
<evidence type="ECO:0000313" key="4">
    <source>
        <dbReference type="Proteomes" id="UP000530928"/>
    </source>
</evidence>
<feature type="transmembrane region" description="Helical" evidence="2">
    <location>
        <begin position="214"/>
        <end position="231"/>
    </location>
</feature>
<evidence type="ECO:0000256" key="1">
    <source>
        <dbReference type="SAM" id="MobiDB-lite"/>
    </source>
</evidence>
<keyword evidence="2" id="KW-1133">Transmembrane helix</keyword>
<dbReference type="EMBL" id="JACDUR010000008">
    <property type="protein sequence ID" value="MBA2895939.1"/>
    <property type="molecule type" value="Genomic_DNA"/>
</dbReference>
<evidence type="ECO:0000313" key="3">
    <source>
        <dbReference type="EMBL" id="MBA2895939.1"/>
    </source>
</evidence>
<comment type="caution">
    <text evidence="3">The sequence shown here is derived from an EMBL/GenBank/DDBJ whole genome shotgun (WGS) entry which is preliminary data.</text>
</comment>